<name>A0A6G0SC33_9STRA</name>
<sequence>MHMVNATSNTLPDAALMVREAPHVETWHRRLGHLNQQSLNHLLTDLNLPWHGVMERSCPTYVSGKLVQRPFPSKDKRVLKKNQLLSLSTIWGRCT</sequence>
<protein>
    <recommendedName>
        <fullName evidence="1">GAG-pre-integrase domain-containing protein</fullName>
    </recommendedName>
</protein>
<accession>A0A6G0SC33</accession>
<dbReference type="Pfam" id="PF13976">
    <property type="entry name" value="gag_pre-integrs"/>
    <property type="match status" value="1"/>
</dbReference>
<proteinExistence type="predicted"/>
<evidence type="ECO:0000259" key="1">
    <source>
        <dbReference type="Pfam" id="PF13976"/>
    </source>
</evidence>
<evidence type="ECO:0000313" key="3">
    <source>
        <dbReference type="Proteomes" id="UP000486351"/>
    </source>
</evidence>
<gene>
    <name evidence="2" type="ORF">PF008_g4377</name>
</gene>
<reference evidence="2 3" key="1">
    <citation type="submission" date="2018-09" db="EMBL/GenBank/DDBJ databases">
        <title>Genomic investigation of the strawberry pathogen Phytophthora fragariae indicates pathogenicity is determined by transcriptional variation in three key races.</title>
        <authorList>
            <person name="Adams T.M."/>
            <person name="Armitage A.D."/>
            <person name="Sobczyk M.K."/>
            <person name="Bates H.J."/>
            <person name="Dunwell J.M."/>
            <person name="Nellist C.F."/>
            <person name="Harrison R.J."/>
        </authorList>
    </citation>
    <scope>NUCLEOTIDE SEQUENCE [LARGE SCALE GENOMIC DNA]</scope>
    <source>
        <strain evidence="2 3">NOV-77</strain>
    </source>
</reference>
<dbReference type="EMBL" id="QXFY01000148">
    <property type="protein sequence ID" value="KAE9354765.1"/>
    <property type="molecule type" value="Genomic_DNA"/>
</dbReference>
<dbReference type="InterPro" id="IPR025724">
    <property type="entry name" value="GAG-pre-integrase_dom"/>
</dbReference>
<comment type="caution">
    <text evidence="2">The sequence shown here is derived from an EMBL/GenBank/DDBJ whole genome shotgun (WGS) entry which is preliminary data.</text>
</comment>
<dbReference type="Proteomes" id="UP000486351">
    <property type="component" value="Unassembled WGS sequence"/>
</dbReference>
<organism evidence="2 3">
    <name type="scientific">Phytophthora fragariae</name>
    <dbReference type="NCBI Taxonomy" id="53985"/>
    <lineage>
        <taxon>Eukaryota</taxon>
        <taxon>Sar</taxon>
        <taxon>Stramenopiles</taxon>
        <taxon>Oomycota</taxon>
        <taxon>Peronosporomycetes</taxon>
        <taxon>Peronosporales</taxon>
        <taxon>Peronosporaceae</taxon>
        <taxon>Phytophthora</taxon>
    </lineage>
</organism>
<evidence type="ECO:0000313" key="2">
    <source>
        <dbReference type="EMBL" id="KAE9354765.1"/>
    </source>
</evidence>
<dbReference type="AlphaFoldDB" id="A0A6G0SC33"/>
<feature type="domain" description="GAG-pre-integrase" evidence="1">
    <location>
        <begin position="14"/>
        <end position="65"/>
    </location>
</feature>